<feature type="compositionally biased region" description="Basic and acidic residues" evidence="1">
    <location>
        <begin position="1"/>
        <end position="15"/>
    </location>
</feature>
<feature type="region of interest" description="Disordered" evidence="1">
    <location>
        <begin position="66"/>
        <end position="92"/>
    </location>
</feature>
<dbReference type="EMBL" id="MZ420154">
    <property type="protein sequence ID" value="QYA18291.1"/>
    <property type="molecule type" value="Genomic_DNA"/>
</dbReference>
<accession>A0A8F8PK19</accession>
<evidence type="ECO:0000313" key="2">
    <source>
        <dbReference type="EMBL" id="QYA18291.1"/>
    </source>
</evidence>
<feature type="region of interest" description="Disordered" evidence="1">
    <location>
        <begin position="1"/>
        <end position="25"/>
    </location>
</feature>
<protein>
    <submittedName>
        <fullName evidence="2">Uncharacterized protein</fullName>
    </submittedName>
</protein>
<proteinExistence type="predicted"/>
<name>A0A8F8PK19_9VIRU</name>
<sequence>MASEGRLTESTEPKSRNGTGSAKTILDAQKSAHKYVCVLDKKVAERQAAKRAEFKPKISAIPASAAKAPKKITLRAPNSSEDKSSNRPPMVTVTNERPAKKSILTVLNERKNGIVDANKTVENRIIVNSPTTKAPPIHLRKLPTREPAKPLVIRPATISNDRFYPQMNSSNANNTGRQFTSSMSQEVAEDFTSLRFEQWDEAFLAGFKYKTPVSEFDHVVDKLVAEYGNDEFVNANLGKMAIAYDREEEGTFDPAVKKINLVALLREAVGILNDPMVNRVIWREDLFQSLMDKEVPWHRVMKIVQTYRNQTNPEYHLNHDKPIAN</sequence>
<organism evidence="2">
    <name type="scientific">Clandestinovirus</name>
    <dbReference type="NCBI Taxonomy" id="2831644"/>
    <lineage>
        <taxon>Viruses</taxon>
    </lineage>
</organism>
<evidence type="ECO:0000256" key="1">
    <source>
        <dbReference type="SAM" id="MobiDB-lite"/>
    </source>
</evidence>
<reference evidence="2" key="1">
    <citation type="submission" date="2021-06" db="EMBL/GenBank/DDBJ databases">
        <authorList>
            <person name="Rolland C."/>
        </authorList>
    </citation>
    <scope>NUCLEOTIDE SEQUENCE</scope>
    <source>
        <strain evidence="2">347.936635</strain>
    </source>
</reference>
<gene>
    <name evidence="2" type="ORF">KOM_12_21</name>
</gene>